<dbReference type="Gene3D" id="3.40.50.150">
    <property type="entry name" value="Vaccinia Virus protein VP39"/>
    <property type="match status" value="1"/>
</dbReference>
<dbReference type="SUPFAM" id="SSF53335">
    <property type="entry name" value="S-adenosyl-L-methionine-dependent methyltransferases"/>
    <property type="match status" value="1"/>
</dbReference>
<organism evidence="2 3">
    <name type="scientific">Almyronema epifaneia S1</name>
    <dbReference type="NCBI Taxonomy" id="2991925"/>
    <lineage>
        <taxon>Bacteria</taxon>
        <taxon>Bacillati</taxon>
        <taxon>Cyanobacteriota</taxon>
        <taxon>Cyanophyceae</taxon>
        <taxon>Nodosilineales</taxon>
        <taxon>Nodosilineaceae</taxon>
        <taxon>Almyronema</taxon>
        <taxon>Almyronema epifaneia</taxon>
    </lineage>
</organism>
<keyword evidence="2" id="KW-0808">Transferase</keyword>
<accession>A0ABW6IAM8</accession>
<evidence type="ECO:0000313" key="2">
    <source>
        <dbReference type="EMBL" id="MFE4104937.1"/>
    </source>
</evidence>
<comment type="caution">
    <text evidence="2">The sequence shown here is derived from an EMBL/GenBank/DDBJ whole genome shotgun (WGS) entry which is preliminary data.</text>
</comment>
<sequence length="247" mass="28563">MGFKDHFSSQASDYAKYRPRYPDQLFLYLSTLCPEHMLAWDCGTGNGQAAVSLTPYFERVIATDASEAQLAQAIAHEQVLYQVATAENNGIASHTVDLVIAAQALHWFNHERFYAEVKRSLKPDGVIAVWCYALMQISPTIDRFVQHFYYKIIGPYWPTERQLIEDRYQTLSFPFKAIAAPAFQMEATWTFEQMLGYLNTWSATQRFLRRRQLHPVELIRDDLAQAWGDLDASKRVVWPLYLRLGKL</sequence>
<dbReference type="Proteomes" id="UP001600165">
    <property type="component" value="Unassembled WGS sequence"/>
</dbReference>
<keyword evidence="2" id="KW-0489">Methyltransferase</keyword>
<dbReference type="GO" id="GO:0032259">
    <property type="term" value="P:methylation"/>
    <property type="evidence" value="ECO:0007669"/>
    <property type="project" value="UniProtKB-KW"/>
</dbReference>
<reference evidence="2 3" key="1">
    <citation type="submission" date="2024-10" db="EMBL/GenBank/DDBJ databases">
        <authorList>
            <person name="Ratan Roy A."/>
            <person name="Morales Sandoval P.H."/>
            <person name="De Los Santos Villalobos S."/>
            <person name="Chakraborty S."/>
            <person name="Mukherjee J."/>
        </authorList>
    </citation>
    <scope>NUCLEOTIDE SEQUENCE [LARGE SCALE GENOMIC DNA]</scope>
    <source>
        <strain evidence="2 3">S1</strain>
    </source>
</reference>
<gene>
    <name evidence="2" type="ORF">ACFVKH_01520</name>
</gene>
<dbReference type="EMBL" id="JBHZOL010000008">
    <property type="protein sequence ID" value="MFE4104937.1"/>
    <property type="molecule type" value="Genomic_DNA"/>
</dbReference>
<feature type="domain" description="Methyltransferase type 11" evidence="1">
    <location>
        <begin position="41"/>
        <end position="128"/>
    </location>
</feature>
<dbReference type="RefSeq" id="WP_377960694.1">
    <property type="nucleotide sequence ID" value="NZ_JBHZOL010000008.1"/>
</dbReference>
<dbReference type="CDD" id="cd02440">
    <property type="entry name" value="AdoMet_MTases"/>
    <property type="match status" value="1"/>
</dbReference>
<dbReference type="InterPro" id="IPR013216">
    <property type="entry name" value="Methyltransf_11"/>
</dbReference>
<protein>
    <submittedName>
        <fullName evidence="2">Class I SAM-dependent methyltransferase</fullName>
    </submittedName>
</protein>
<dbReference type="InterPro" id="IPR029063">
    <property type="entry name" value="SAM-dependent_MTases_sf"/>
</dbReference>
<evidence type="ECO:0000259" key="1">
    <source>
        <dbReference type="Pfam" id="PF08241"/>
    </source>
</evidence>
<name>A0ABW6IAM8_9CYAN</name>
<evidence type="ECO:0000313" key="3">
    <source>
        <dbReference type="Proteomes" id="UP001600165"/>
    </source>
</evidence>
<dbReference type="PANTHER" id="PTHR45180:SF1">
    <property type="entry name" value="OS01G0307686 PROTEIN"/>
    <property type="match status" value="1"/>
</dbReference>
<keyword evidence="3" id="KW-1185">Reference proteome</keyword>
<proteinExistence type="predicted"/>
<dbReference type="Pfam" id="PF08241">
    <property type="entry name" value="Methyltransf_11"/>
    <property type="match status" value="1"/>
</dbReference>
<dbReference type="GO" id="GO:0008168">
    <property type="term" value="F:methyltransferase activity"/>
    <property type="evidence" value="ECO:0007669"/>
    <property type="project" value="UniProtKB-KW"/>
</dbReference>
<dbReference type="PANTHER" id="PTHR45180">
    <property type="entry name" value="OS01G0307686 PROTEIN"/>
    <property type="match status" value="1"/>
</dbReference>